<dbReference type="EMBL" id="JH658489">
    <property type="protein sequence ID" value="EXK78990.1"/>
    <property type="molecule type" value="Genomic_DNA"/>
</dbReference>
<dbReference type="SUPFAM" id="SSF57667">
    <property type="entry name" value="beta-beta-alpha zinc fingers"/>
    <property type="match status" value="1"/>
</dbReference>
<dbReference type="AlphaFoldDB" id="X0BA08"/>
<evidence type="ECO:0008006" key="4">
    <source>
        <dbReference type="Google" id="ProtNLM"/>
    </source>
</evidence>
<feature type="compositionally biased region" description="Basic residues" evidence="1">
    <location>
        <begin position="28"/>
        <end position="39"/>
    </location>
</feature>
<dbReference type="Proteomes" id="UP000030663">
    <property type="component" value="Unassembled WGS sequence"/>
</dbReference>
<evidence type="ECO:0000256" key="1">
    <source>
        <dbReference type="SAM" id="MobiDB-lite"/>
    </source>
</evidence>
<proteinExistence type="predicted"/>
<accession>X0BA08</accession>
<organism evidence="2 3">
    <name type="scientific">Fusarium oxysporum f. sp. raphani 54005</name>
    <dbReference type="NCBI Taxonomy" id="1089458"/>
    <lineage>
        <taxon>Eukaryota</taxon>
        <taxon>Fungi</taxon>
        <taxon>Dikarya</taxon>
        <taxon>Ascomycota</taxon>
        <taxon>Pezizomycotina</taxon>
        <taxon>Sordariomycetes</taxon>
        <taxon>Hypocreomycetidae</taxon>
        <taxon>Hypocreales</taxon>
        <taxon>Nectriaceae</taxon>
        <taxon>Fusarium</taxon>
        <taxon>Fusarium oxysporum species complex</taxon>
    </lineage>
</organism>
<dbReference type="Gene3D" id="3.30.160.60">
    <property type="entry name" value="Classic Zinc Finger"/>
    <property type="match status" value="1"/>
</dbReference>
<dbReference type="HOGENOM" id="CLU_3050415_0_0_1"/>
<gene>
    <name evidence="2" type="ORF">FOQG_16367</name>
</gene>
<feature type="region of interest" description="Disordered" evidence="1">
    <location>
        <begin position="28"/>
        <end position="54"/>
    </location>
</feature>
<evidence type="ECO:0000313" key="3">
    <source>
        <dbReference type="Proteomes" id="UP000030663"/>
    </source>
</evidence>
<protein>
    <recommendedName>
        <fullName evidence="4">C2H2-type domain-containing protein</fullName>
    </recommendedName>
</protein>
<feature type="compositionally biased region" description="Acidic residues" evidence="1">
    <location>
        <begin position="45"/>
        <end position="54"/>
    </location>
</feature>
<reference evidence="2 3" key="1">
    <citation type="submission" date="2011-11" db="EMBL/GenBank/DDBJ databases">
        <title>The Genome Sequence of Fusarium oxysporum PHW815.</title>
        <authorList>
            <consortium name="The Broad Institute Genome Sequencing Platform"/>
            <person name="Ma L.-J."/>
            <person name="Gale L.R."/>
            <person name="Schwartz D.C."/>
            <person name="Zhou S."/>
            <person name="Corby-Kistler H."/>
            <person name="Young S.K."/>
            <person name="Zeng Q."/>
            <person name="Gargeya S."/>
            <person name="Fitzgerald M."/>
            <person name="Haas B."/>
            <person name="Abouelleil A."/>
            <person name="Alvarado L."/>
            <person name="Arachchi H.M."/>
            <person name="Berlin A."/>
            <person name="Brown A."/>
            <person name="Chapman S.B."/>
            <person name="Chen Z."/>
            <person name="Dunbar C."/>
            <person name="Freedman E."/>
            <person name="Gearin G."/>
            <person name="Goldberg J."/>
            <person name="Griggs A."/>
            <person name="Gujja S."/>
            <person name="Heiman D."/>
            <person name="Howarth C."/>
            <person name="Larson L."/>
            <person name="Lui A."/>
            <person name="MacDonald P.J.P."/>
            <person name="Montmayeur A."/>
            <person name="Murphy C."/>
            <person name="Neiman D."/>
            <person name="Pearson M."/>
            <person name="Priest M."/>
            <person name="Roberts A."/>
            <person name="Saif S."/>
            <person name="Shea T."/>
            <person name="Shenoy N."/>
            <person name="Sisk P."/>
            <person name="Stolte C."/>
            <person name="Sykes S."/>
            <person name="Wortman J."/>
            <person name="Nusbaum C."/>
            <person name="Birren B."/>
        </authorList>
    </citation>
    <scope>NUCLEOTIDE SEQUENCE [LARGE SCALE GENOMIC DNA]</scope>
    <source>
        <strain evidence="2 3">54005</strain>
    </source>
</reference>
<dbReference type="InterPro" id="IPR036236">
    <property type="entry name" value="Znf_C2H2_sf"/>
</dbReference>
<sequence>MKTEAPESFFCEVCGKNGFSRRDNLKTHRKLHARQPNRKCRVEDAQQESEAEVA</sequence>
<keyword evidence="3" id="KW-1185">Reference proteome</keyword>
<name>X0BA08_FUSOX</name>
<evidence type="ECO:0000313" key="2">
    <source>
        <dbReference type="EMBL" id="EXK78990.1"/>
    </source>
</evidence>